<proteinExistence type="inferred from homology"/>
<evidence type="ECO:0000259" key="7">
    <source>
        <dbReference type="Pfam" id="PF00155"/>
    </source>
</evidence>
<dbReference type="PROSITE" id="PS00105">
    <property type="entry name" value="AA_TRANSFER_CLASS_1"/>
    <property type="match status" value="1"/>
</dbReference>
<evidence type="ECO:0000256" key="2">
    <source>
        <dbReference type="ARBA" id="ARBA00007441"/>
    </source>
</evidence>
<dbReference type="Pfam" id="PF00155">
    <property type="entry name" value="Aminotran_1_2"/>
    <property type="match status" value="1"/>
</dbReference>
<dbReference type="CDD" id="cd00609">
    <property type="entry name" value="AAT_like"/>
    <property type="match status" value="1"/>
</dbReference>
<dbReference type="eggNOG" id="COG0436">
    <property type="taxonomic scope" value="Bacteria"/>
</dbReference>
<evidence type="ECO:0000256" key="3">
    <source>
        <dbReference type="ARBA" id="ARBA00022576"/>
    </source>
</evidence>
<dbReference type="EC" id="2.6.1.-" evidence="6"/>
<keyword evidence="4 6" id="KW-0808">Transferase</keyword>
<dbReference type="Gene3D" id="3.90.1150.10">
    <property type="entry name" value="Aspartate Aminotransferase, domain 1"/>
    <property type="match status" value="1"/>
</dbReference>
<evidence type="ECO:0000313" key="9">
    <source>
        <dbReference type="Proteomes" id="UP000001401"/>
    </source>
</evidence>
<evidence type="ECO:0000256" key="6">
    <source>
        <dbReference type="RuleBase" id="RU000481"/>
    </source>
</evidence>
<dbReference type="PANTHER" id="PTHR46383">
    <property type="entry name" value="ASPARTATE AMINOTRANSFERASE"/>
    <property type="match status" value="1"/>
</dbReference>
<protein>
    <recommendedName>
        <fullName evidence="6">Aminotransferase</fullName>
        <ecNumber evidence="6">2.6.1.-</ecNumber>
    </recommendedName>
</protein>
<organism evidence="8 9">
    <name type="scientific">Evansella cellulosilytica (strain ATCC 21833 / DSM 2522 / FERM P-1141 / JCM 9156 / N-4)</name>
    <name type="common">Bacillus cellulosilyticus</name>
    <dbReference type="NCBI Taxonomy" id="649639"/>
    <lineage>
        <taxon>Bacteria</taxon>
        <taxon>Bacillati</taxon>
        <taxon>Bacillota</taxon>
        <taxon>Bacilli</taxon>
        <taxon>Bacillales</taxon>
        <taxon>Bacillaceae</taxon>
        <taxon>Evansella</taxon>
    </lineage>
</organism>
<dbReference type="AlphaFoldDB" id="E6TTV6"/>
<evidence type="ECO:0000256" key="1">
    <source>
        <dbReference type="ARBA" id="ARBA00001933"/>
    </source>
</evidence>
<dbReference type="InterPro" id="IPR004839">
    <property type="entry name" value="Aminotransferase_I/II_large"/>
</dbReference>
<evidence type="ECO:0000256" key="4">
    <source>
        <dbReference type="ARBA" id="ARBA00022679"/>
    </source>
</evidence>
<dbReference type="EMBL" id="CP002394">
    <property type="protein sequence ID" value="ADU31987.1"/>
    <property type="molecule type" value="Genomic_DNA"/>
</dbReference>
<dbReference type="InterPro" id="IPR050596">
    <property type="entry name" value="AspAT/PAT-like"/>
</dbReference>
<dbReference type="Gene3D" id="3.40.640.10">
    <property type="entry name" value="Type I PLP-dependent aspartate aminotransferase-like (Major domain)"/>
    <property type="match status" value="1"/>
</dbReference>
<reference evidence="8 9" key="1">
    <citation type="submission" date="2010-12" db="EMBL/GenBank/DDBJ databases">
        <title>Complete sequence of Bacillus cellulosilyticus DSM 2522.</title>
        <authorList>
            <consortium name="US DOE Joint Genome Institute"/>
            <person name="Lucas S."/>
            <person name="Copeland A."/>
            <person name="Lapidus A."/>
            <person name="Cheng J.-F."/>
            <person name="Bruce D."/>
            <person name="Goodwin L."/>
            <person name="Pitluck S."/>
            <person name="Chertkov O."/>
            <person name="Detter J.C."/>
            <person name="Han C."/>
            <person name="Tapia R."/>
            <person name="Land M."/>
            <person name="Hauser L."/>
            <person name="Jeffries C."/>
            <person name="Kyrpides N."/>
            <person name="Ivanova N."/>
            <person name="Mikhailova N."/>
            <person name="Brumm P."/>
            <person name="Mead D."/>
            <person name="Woyke T."/>
        </authorList>
    </citation>
    <scope>NUCLEOTIDE SEQUENCE [LARGE SCALE GENOMIC DNA]</scope>
    <source>
        <strain evidence="9">ATCC 21833 / DSM 2522 / FERM P-1141 / JCM 9156 / N-4</strain>
    </source>
</reference>
<dbReference type="InterPro" id="IPR015421">
    <property type="entry name" value="PyrdxlP-dep_Trfase_major"/>
</dbReference>
<evidence type="ECO:0000256" key="5">
    <source>
        <dbReference type="ARBA" id="ARBA00022898"/>
    </source>
</evidence>
<dbReference type="HOGENOM" id="CLU_017584_4_3_9"/>
<dbReference type="STRING" id="649639.Bcell_3747"/>
<dbReference type="Proteomes" id="UP000001401">
    <property type="component" value="Chromosome"/>
</dbReference>
<feature type="domain" description="Aminotransferase class I/classII large" evidence="7">
    <location>
        <begin position="27"/>
        <end position="375"/>
    </location>
</feature>
<dbReference type="OrthoDB" id="9802328at2"/>
<sequence length="389" mass="42927">MKALSISRNDLPRSGIREIMDVSSTMKDVIHLEVGEPNEDTPQNIRIAATEAMNSGFTHYTPNAGLPSLRTSIVKHVYDKYEIVADPSQVIITPGAVTAIAVALLALVDAGEEVLIPDPGWPNYEQMLISQGAVPVRYPLIPQNEFSPNFDKLEQLVSSKTKAIIINSPGNPTGGVLNEYVLKKVLSFASKQDLYVISDEVYDGIVFETKHVCPFSLDNEDRVISIFGFSKNYAMTGWRVGYAIAPPHIAPLMTKLLEPLVSCASSVSQKAAEEAINGPQDFVTNMREIYRSRKDKVTAMFSDAGVKVFEPKGAFYMLIDVSNININRDEVAIQLLNEDKVAVAPGITFGPSTKEMIRISLATEERDLIEGVKRICRFIKRHRIEGVSL</sequence>
<keyword evidence="5" id="KW-0663">Pyridoxal phosphate</keyword>
<dbReference type="PRINTS" id="PR00753">
    <property type="entry name" value="ACCSYNTHASE"/>
</dbReference>
<dbReference type="PANTHER" id="PTHR46383:SF1">
    <property type="entry name" value="ASPARTATE AMINOTRANSFERASE"/>
    <property type="match status" value="1"/>
</dbReference>
<dbReference type="GO" id="GO:0008483">
    <property type="term" value="F:transaminase activity"/>
    <property type="evidence" value="ECO:0007669"/>
    <property type="project" value="UniProtKB-KW"/>
</dbReference>
<dbReference type="SUPFAM" id="SSF53383">
    <property type="entry name" value="PLP-dependent transferases"/>
    <property type="match status" value="1"/>
</dbReference>
<dbReference type="GO" id="GO:0030170">
    <property type="term" value="F:pyridoxal phosphate binding"/>
    <property type="evidence" value="ECO:0007669"/>
    <property type="project" value="InterPro"/>
</dbReference>
<dbReference type="InterPro" id="IPR015422">
    <property type="entry name" value="PyrdxlP-dep_Trfase_small"/>
</dbReference>
<dbReference type="KEGG" id="bco:Bcell_3747"/>
<keyword evidence="9" id="KW-1185">Reference proteome</keyword>
<gene>
    <name evidence="8" type="ordered locus">Bcell_3747</name>
</gene>
<comment type="cofactor">
    <cofactor evidence="1 6">
        <name>pyridoxal 5'-phosphate</name>
        <dbReference type="ChEBI" id="CHEBI:597326"/>
    </cofactor>
</comment>
<dbReference type="InterPro" id="IPR015424">
    <property type="entry name" value="PyrdxlP-dep_Trfase"/>
</dbReference>
<evidence type="ECO:0000313" key="8">
    <source>
        <dbReference type="EMBL" id="ADU31987.1"/>
    </source>
</evidence>
<name>E6TTV6_EVAC2</name>
<keyword evidence="3 6" id="KW-0032">Aminotransferase</keyword>
<dbReference type="InterPro" id="IPR004838">
    <property type="entry name" value="NHTrfase_class1_PyrdxlP-BS"/>
</dbReference>
<accession>E6TTV6</accession>
<dbReference type="RefSeq" id="WP_013490318.1">
    <property type="nucleotide sequence ID" value="NC_014829.1"/>
</dbReference>
<dbReference type="GO" id="GO:0006520">
    <property type="term" value="P:amino acid metabolic process"/>
    <property type="evidence" value="ECO:0007669"/>
    <property type="project" value="InterPro"/>
</dbReference>
<comment type="similarity">
    <text evidence="2 6">Belongs to the class-I pyridoxal-phosphate-dependent aminotransferase family.</text>
</comment>